<gene>
    <name evidence="1" type="ORF">ABS772_06370</name>
</gene>
<reference evidence="1 2" key="1">
    <citation type="submission" date="2024-06" db="EMBL/GenBank/DDBJ databases">
        <authorList>
            <person name="Campbell A.G."/>
        </authorList>
    </citation>
    <scope>NUCLEOTIDE SEQUENCE [LARGE SCALE GENOMIC DNA]</scope>
    <source>
        <strain evidence="1 2">EM12</strain>
    </source>
</reference>
<dbReference type="Proteomes" id="UP001480955">
    <property type="component" value="Unassembled WGS sequence"/>
</dbReference>
<dbReference type="RefSeq" id="WP_350393056.1">
    <property type="nucleotide sequence ID" value="NZ_JBELQE010000040.1"/>
</dbReference>
<organism evidence="1 2">
    <name type="scientific">Methylorubrum podarium</name>
    <dbReference type="NCBI Taxonomy" id="200476"/>
    <lineage>
        <taxon>Bacteria</taxon>
        <taxon>Pseudomonadati</taxon>
        <taxon>Pseudomonadota</taxon>
        <taxon>Alphaproteobacteria</taxon>
        <taxon>Hyphomicrobiales</taxon>
        <taxon>Methylobacteriaceae</taxon>
        <taxon>Methylorubrum</taxon>
    </lineage>
</organism>
<sequence length="119" mass="12900">MSAFAMAIDATFEDPNHGEDAIWRSGGTGPGLPVRILRLSPEAIVGLGDQRYDLNAMLISVRLSEVPEPAKGDQVDILDEMGALFETLQVTGLARIDVRRLVRTCEVSPLAPDEPDDEP</sequence>
<dbReference type="Pfam" id="PF05354">
    <property type="entry name" value="Phage_attach"/>
    <property type="match status" value="1"/>
</dbReference>
<dbReference type="EMBL" id="JBELQE010000040">
    <property type="protein sequence ID" value="MER2249539.1"/>
    <property type="molecule type" value="Genomic_DNA"/>
</dbReference>
<protein>
    <submittedName>
        <fullName evidence="1">Uncharacterized protein</fullName>
    </submittedName>
</protein>
<evidence type="ECO:0000313" key="1">
    <source>
        <dbReference type="EMBL" id="MER2249539.1"/>
    </source>
</evidence>
<name>A0ABV1QJL3_9HYPH</name>
<evidence type="ECO:0000313" key="2">
    <source>
        <dbReference type="Proteomes" id="UP001480955"/>
    </source>
</evidence>
<proteinExistence type="predicted"/>
<comment type="caution">
    <text evidence="1">The sequence shown here is derived from an EMBL/GenBank/DDBJ whole genome shotgun (WGS) entry which is preliminary data.</text>
</comment>
<accession>A0ABV1QJL3</accession>
<dbReference type="InterPro" id="IPR008018">
    <property type="entry name" value="Phage_tail_attach_FII"/>
</dbReference>
<keyword evidence="2" id="KW-1185">Reference proteome</keyword>